<reference evidence="1" key="1">
    <citation type="submission" date="2014-09" db="EMBL/GenBank/DDBJ databases">
        <authorList>
            <person name="Magalhaes I.L.F."/>
            <person name="Oliveira U."/>
            <person name="Santos F.R."/>
            <person name="Vidigal T.H.D.A."/>
            <person name="Brescovit A.D."/>
            <person name="Santos A.J."/>
        </authorList>
    </citation>
    <scope>NUCLEOTIDE SEQUENCE</scope>
    <source>
        <tissue evidence="1">Shoot tissue taken approximately 20 cm above the soil surface</tissue>
    </source>
</reference>
<sequence>MGRGLFGDFRG</sequence>
<reference evidence="1" key="2">
    <citation type="journal article" date="2015" name="Data Brief">
        <title>Shoot transcriptome of the giant reed, Arundo donax.</title>
        <authorList>
            <person name="Barrero R.A."/>
            <person name="Guerrero F.D."/>
            <person name="Moolhuijzen P."/>
            <person name="Goolsby J.A."/>
            <person name="Tidwell J."/>
            <person name="Bellgard S.E."/>
            <person name="Bellgard M.I."/>
        </authorList>
    </citation>
    <scope>NUCLEOTIDE SEQUENCE</scope>
    <source>
        <tissue evidence="1">Shoot tissue taken approximately 20 cm above the soil surface</tissue>
    </source>
</reference>
<protein>
    <submittedName>
        <fullName evidence="1">Uncharacterized protein</fullName>
    </submittedName>
</protein>
<proteinExistence type="predicted"/>
<evidence type="ECO:0000313" key="1">
    <source>
        <dbReference type="EMBL" id="JAD68496.1"/>
    </source>
</evidence>
<accession>A0A0A9BYW7</accession>
<organism evidence="1">
    <name type="scientific">Arundo donax</name>
    <name type="common">Giant reed</name>
    <name type="synonym">Donax arundinaceus</name>
    <dbReference type="NCBI Taxonomy" id="35708"/>
    <lineage>
        <taxon>Eukaryota</taxon>
        <taxon>Viridiplantae</taxon>
        <taxon>Streptophyta</taxon>
        <taxon>Embryophyta</taxon>
        <taxon>Tracheophyta</taxon>
        <taxon>Spermatophyta</taxon>
        <taxon>Magnoliopsida</taxon>
        <taxon>Liliopsida</taxon>
        <taxon>Poales</taxon>
        <taxon>Poaceae</taxon>
        <taxon>PACMAD clade</taxon>
        <taxon>Arundinoideae</taxon>
        <taxon>Arundineae</taxon>
        <taxon>Arundo</taxon>
    </lineage>
</organism>
<name>A0A0A9BYW7_ARUDO</name>
<dbReference type="EMBL" id="GBRH01229399">
    <property type="protein sequence ID" value="JAD68496.1"/>
    <property type="molecule type" value="Transcribed_RNA"/>
</dbReference>